<protein>
    <submittedName>
        <fullName evidence="1">Uncharacterized protein</fullName>
    </submittedName>
</protein>
<reference evidence="1 2" key="1">
    <citation type="submission" date="2020-08" db="EMBL/GenBank/DDBJ databases">
        <title>Sequencing the genomes of 1000 actinobacteria strains.</title>
        <authorList>
            <person name="Klenk H.-P."/>
        </authorList>
    </citation>
    <scope>NUCLEOTIDE SEQUENCE [LARGE SCALE GENOMIC DNA]</scope>
    <source>
        <strain evidence="1 2">DSM 45084</strain>
    </source>
</reference>
<evidence type="ECO:0000313" key="2">
    <source>
        <dbReference type="Proteomes" id="UP000542674"/>
    </source>
</evidence>
<accession>A0A7W7T505</accession>
<organism evidence="1 2">
    <name type="scientific">Saccharothrix violaceirubra</name>
    <dbReference type="NCBI Taxonomy" id="413306"/>
    <lineage>
        <taxon>Bacteria</taxon>
        <taxon>Bacillati</taxon>
        <taxon>Actinomycetota</taxon>
        <taxon>Actinomycetes</taxon>
        <taxon>Pseudonocardiales</taxon>
        <taxon>Pseudonocardiaceae</taxon>
        <taxon>Saccharothrix</taxon>
    </lineage>
</organism>
<evidence type="ECO:0000313" key="1">
    <source>
        <dbReference type="EMBL" id="MBB4966703.1"/>
    </source>
</evidence>
<sequence>MNSASAIDMNTWIKIGKESYPEFTVSGADIEVSFSGRQLDLVFSESALRAFVAKAAEALDGIDRAGSLSVV</sequence>
<proteinExistence type="predicted"/>
<name>A0A7W7T505_9PSEU</name>
<dbReference type="EMBL" id="JACHJS010000001">
    <property type="protein sequence ID" value="MBB4966703.1"/>
    <property type="molecule type" value="Genomic_DNA"/>
</dbReference>
<comment type="caution">
    <text evidence="1">The sequence shown here is derived from an EMBL/GenBank/DDBJ whole genome shotgun (WGS) entry which is preliminary data.</text>
</comment>
<dbReference type="Proteomes" id="UP000542674">
    <property type="component" value="Unassembled WGS sequence"/>
</dbReference>
<gene>
    <name evidence="1" type="ORF">F4559_004062</name>
</gene>
<dbReference type="AlphaFoldDB" id="A0A7W7T505"/>
<dbReference type="RefSeq" id="WP_184670894.1">
    <property type="nucleotide sequence ID" value="NZ_BAABAI010000022.1"/>
</dbReference>
<keyword evidence="2" id="KW-1185">Reference proteome</keyword>